<dbReference type="PROSITE" id="PS50931">
    <property type="entry name" value="HTH_LYSR"/>
    <property type="match status" value="1"/>
</dbReference>
<dbReference type="Gene3D" id="1.10.10.10">
    <property type="entry name" value="Winged helix-like DNA-binding domain superfamily/Winged helix DNA-binding domain"/>
    <property type="match status" value="1"/>
</dbReference>
<proteinExistence type="inferred from homology"/>
<dbReference type="Gene3D" id="3.40.190.10">
    <property type="entry name" value="Periplasmic binding protein-like II"/>
    <property type="match status" value="2"/>
</dbReference>
<keyword evidence="3" id="KW-0238">DNA-binding</keyword>
<evidence type="ECO:0000256" key="3">
    <source>
        <dbReference type="ARBA" id="ARBA00023125"/>
    </source>
</evidence>
<dbReference type="GO" id="GO:0005829">
    <property type="term" value="C:cytosol"/>
    <property type="evidence" value="ECO:0007669"/>
    <property type="project" value="TreeGrafter"/>
</dbReference>
<name>V2T8I3_9GAMM</name>
<dbReference type="SUPFAM" id="SSF46785">
    <property type="entry name" value="Winged helix' DNA-binding domain"/>
    <property type="match status" value="1"/>
</dbReference>
<dbReference type="GO" id="GO:0003700">
    <property type="term" value="F:DNA-binding transcription factor activity"/>
    <property type="evidence" value="ECO:0007669"/>
    <property type="project" value="InterPro"/>
</dbReference>
<keyword evidence="7" id="KW-1185">Reference proteome</keyword>
<comment type="similarity">
    <text evidence="1">Belongs to the LysR transcriptional regulatory family.</text>
</comment>
<dbReference type="EMBL" id="AYER01000006">
    <property type="protein sequence ID" value="ESK38753.1"/>
    <property type="molecule type" value="Genomic_DNA"/>
</dbReference>
<dbReference type="Pfam" id="PF03466">
    <property type="entry name" value="LysR_substrate"/>
    <property type="match status" value="1"/>
</dbReference>
<dbReference type="PRINTS" id="PR00039">
    <property type="entry name" value="HTHLYSR"/>
</dbReference>
<evidence type="ECO:0000313" key="7">
    <source>
        <dbReference type="Proteomes" id="UP000023785"/>
    </source>
</evidence>
<protein>
    <recommendedName>
        <fullName evidence="5">HTH lysR-type domain-containing protein</fullName>
    </recommendedName>
</protein>
<accession>V2T8I3</accession>
<evidence type="ECO:0000256" key="1">
    <source>
        <dbReference type="ARBA" id="ARBA00009437"/>
    </source>
</evidence>
<dbReference type="InterPro" id="IPR050950">
    <property type="entry name" value="HTH-type_LysR_regulators"/>
</dbReference>
<evidence type="ECO:0000256" key="4">
    <source>
        <dbReference type="ARBA" id="ARBA00023163"/>
    </source>
</evidence>
<keyword evidence="4" id="KW-0804">Transcription</keyword>
<dbReference type="eggNOG" id="COG0583">
    <property type="taxonomic scope" value="Bacteria"/>
</dbReference>
<dbReference type="SUPFAM" id="SSF53850">
    <property type="entry name" value="Periplasmic binding protein-like II"/>
    <property type="match status" value="1"/>
</dbReference>
<dbReference type="PATRIC" id="fig|1392540.3.peg.1521"/>
<dbReference type="RefSeq" id="WP_023273192.1">
    <property type="nucleotide sequence ID" value="NZ_KI530723.1"/>
</dbReference>
<gene>
    <name evidence="6" type="ORF">P256_01572</name>
</gene>
<dbReference type="PANTHER" id="PTHR30419">
    <property type="entry name" value="HTH-TYPE TRANSCRIPTIONAL REGULATOR YBHD"/>
    <property type="match status" value="1"/>
</dbReference>
<dbReference type="FunFam" id="1.10.10.10:FF:000001">
    <property type="entry name" value="LysR family transcriptional regulator"/>
    <property type="match status" value="1"/>
</dbReference>
<dbReference type="GO" id="GO:0003677">
    <property type="term" value="F:DNA binding"/>
    <property type="evidence" value="ECO:0007669"/>
    <property type="project" value="UniProtKB-KW"/>
</dbReference>
<dbReference type="AlphaFoldDB" id="V2T8I3"/>
<evidence type="ECO:0000313" key="6">
    <source>
        <dbReference type="EMBL" id="ESK38753.1"/>
    </source>
</evidence>
<dbReference type="STRING" id="1392540.P256_01572"/>
<dbReference type="HOGENOM" id="CLU_039613_6_5_6"/>
<dbReference type="InterPro" id="IPR036388">
    <property type="entry name" value="WH-like_DNA-bd_sf"/>
</dbReference>
<dbReference type="OrthoDB" id="6654833at2"/>
<sequence>MIKEINTFLLVVRYGSFSKAAIHLGITASAISAQIKNLENHLHVQLFTRSAHSIALTDEGKKVIDHAKNLMNSYEQLKYISNSEVYLGKIRLGVINTIQTGILPLSLKIFQQNTKHADMKIIPGLSTQLISALIEKDLDLAITVKPNYLLPKDILIETLFYEPFVLIYPENIKTTEYREIIENNFFIQYDKDSIDGKQVSQFLIRNKIHHHTIYELDEIDAIVKMVKLSIGVSIIPLAGVLLDSPVTGVKYLNLTSERLNREIVLIQHYSSKDLKSHQIFRSCLYESIQAHAMNKAYMKV</sequence>
<dbReference type="InterPro" id="IPR036390">
    <property type="entry name" value="WH_DNA-bd_sf"/>
</dbReference>
<dbReference type="Proteomes" id="UP000023785">
    <property type="component" value="Unassembled WGS sequence"/>
</dbReference>
<dbReference type="Pfam" id="PF00126">
    <property type="entry name" value="HTH_1"/>
    <property type="match status" value="1"/>
</dbReference>
<keyword evidence="2" id="KW-0805">Transcription regulation</keyword>
<evidence type="ECO:0000259" key="5">
    <source>
        <dbReference type="PROSITE" id="PS50931"/>
    </source>
</evidence>
<comment type="caution">
    <text evidence="6">The sequence shown here is derived from an EMBL/GenBank/DDBJ whole genome shotgun (WGS) entry which is preliminary data.</text>
</comment>
<dbReference type="InterPro" id="IPR000847">
    <property type="entry name" value="LysR_HTH_N"/>
</dbReference>
<feature type="domain" description="HTH lysR-type" evidence="5">
    <location>
        <begin position="1"/>
        <end position="57"/>
    </location>
</feature>
<evidence type="ECO:0000256" key="2">
    <source>
        <dbReference type="ARBA" id="ARBA00023015"/>
    </source>
</evidence>
<reference evidence="6 7" key="1">
    <citation type="submission" date="2013-10" db="EMBL/GenBank/DDBJ databases">
        <title>The Genome Sequence of Acinetobacter nectaris CIP 110549.</title>
        <authorList>
            <consortium name="The Broad Institute Genomics Platform"/>
            <consortium name="The Broad Institute Genome Sequencing Center for Infectious Disease"/>
            <person name="Cerqueira G."/>
            <person name="Feldgarden M."/>
            <person name="Courvalin P."/>
            <person name="Grillot-Courvalin C."/>
            <person name="Clermont D."/>
            <person name="Rocha E."/>
            <person name="Yoon E.-J."/>
            <person name="Nemec A."/>
            <person name="Young S.K."/>
            <person name="Zeng Q."/>
            <person name="Gargeya S."/>
            <person name="Fitzgerald M."/>
            <person name="Abouelleil A."/>
            <person name="Alvarado L."/>
            <person name="Berlin A.M."/>
            <person name="Chapman S.B."/>
            <person name="Gainer-Dewar J."/>
            <person name="Goldberg J."/>
            <person name="Gnerre S."/>
            <person name="Griggs A."/>
            <person name="Gujja S."/>
            <person name="Hansen M."/>
            <person name="Howarth C."/>
            <person name="Imamovic A."/>
            <person name="Ireland A."/>
            <person name="Larimer J."/>
            <person name="McCowan C."/>
            <person name="Murphy C."/>
            <person name="Pearson M."/>
            <person name="Poon T.W."/>
            <person name="Priest M."/>
            <person name="Roberts A."/>
            <person name="Saif S."/>
            <person name="Shea T."/>
            <person name="Sykes S."/>
            <person name="Wortman J."/>
            <person name="Nusbaum C."/>
            <person name="Birren B."/>
        </authorList>
    </citation>
    <scope>NUCLEOTIDE SEQUENCE [LARGE SCALE GENOMIC DNA]</scope>
    <source>
        <strain evidence="6 7">CIP 110549</strain>
    </source>
</reference>
<dbReference type="InterPro" id="IPR005119">
    <property type="entry name" value="LysR_subst-bd"/>
</dbReference>
<organism evidence="6 7">
    <name type="scientific">Acinetobacter nectaris CIP 110549</name>
    <dbReference type="NCBI Taxonomy" id="1392540"/>
    <lineage>
        <taxon>Bacteria</taxon>
        <taxon>Pseudomonadati</taxon>
        <taxon>Pseudomonadota</taxon>
        <taxon>Gammaproteobacteria</taxon>
        <taxon>Moraxellales</taxon>
        <taxon>Moraxellaceae</taxon>
        <taxon>Acinetobacter</taxon>
    </lineage>
</organism>